<dbReference type="Proteomes" id="UP000182840">
    <property type="component" value="Chromosome"/>
</dbReference>
<accession>A0A1L3SXE2</accession>
<reference evidence="2" key="1">
    <citation type="submission" date="2016-11" db="EMBL/GenBank/DDBJ databases">
        <title>Mesorhizobium oceanicum sp. nov., isolated from deep seawater in South China Sea.</title>
        <authorList>
            <person name="Fu G.-Y."/>
        </authorList>
    </citation>
    <scope>NUCLEOTIDE SEQUENCE [LARGE SCALE GENOMIC DNA]</scope>
    <source>
        <strain evidence="2">B7</strain>
    </source>
</reference>
<organism evidence="1 2">
    <name type="scientific">Aquibium oceanicum</name>
    <dbReference type="NCBI Taxonomy" id="1670800"/>
    <lineage>
        <taxon>Bacteria</taxon>
        <taxon>Pseudomonadati</taxon>
        <taxon>Pseudomonadota</taxon>
        <taxon>Alphaproteobacteria</taxon>
        <taxon>Hyphomicrobiales</taxon>
        <taxon>Phyllobacteriaceae</taxon>
        <taxon>Aquibium</taxon>
    </lineage>
</organism>
<dbReference type="STRING" id="1670800.BSQ44_24060"/>
<protein>
    <submittedName>
        <fullName evidence="1">Uncharacterized protein</fullName>
    </submittedName>
</protein>
<evidence type="ECO:0000313" key="2">
    <source>
        <dbReference type="Proteomes" id="UP000182840"/>
    </source>
</evidence>
<dbReference type="EMBL" id="CP018171">
    <property type="protein sequence ID" value="APH74096.1"/>
    <property type="molecule type" value="Genomic_DNA"/>
</dbReference>
<gene>
    <name evidence="1" type="ORF">BSQ44_24060</name>
</gene>
<dbReference type="KEGG" id="meso:BSQ44_24060"/>
<dbReference type="RefSeq" id="WP_072607561.1">
    <property type="nucleotide sequence ID" value="NZ_CP018171.1"/>
</dbReference>
<sequence length="182" mass="20699">MRNDLLAELVRKLEAAQSRENDDTDDEERRLVRKSLGAVYEFLADAGVDRRLRAPLHHLYSALEDVSEGRNNSLFTLANAERRSTKKAFSASHDTMAAAAITILSEAPGWTLDKSATYVSRALGMDKKSLIHYRGNVKRKKGELRDAYHEWLRDRSRYPELSAEEHVRVMLETARSLSLNKA</sequence>
<keyword evidence="2" id="KW-1185">Reference proteome</keyword>
<dbReference type="AlphaFoldDB" id="A0A1L3SXE2"/>
<name>A0A1L3SXE2_9HYPH</name>
<evidence type="ECO:0000313" key="1">
    <source>
        <dbReference type="EMBL" id="APH74096.1"/>
    </source>
</evidence>
<proteinExistence type="predicted"/>